<evidence type="ECO:0000256" key="8">
    <source>
        <dbReference type="ARBA" id="ARBA00047746"/>
    </source>
</evidence>
<dbReference type="EMBL" id="CAUJNA010003396">
    <property type="protein sequence ID" value="CAJ1401040.1"/>
    <property type="molecule type" value="Genomic_DNA"/>
</dbReference>
<feature type="binding site" evidence="10">
    <location>
        <begin position="484"/>
        <end position="487"/>
    </location>
    <ligand>
        <name>GMP</name>
        <dbReference type="ChEBI" id="CHEBI:58115"/>
    </ligand>
</feature>
<accession>A0AA36J999</accession>
<evidence type="ECO:0000256" key="11">
    <source>
        <dbReference type="PIRSR" id="PIRSR601233-3"/>
    </source>
</evidence>
<dbReference type="Proteomes" id="UP001178507">
    <property type="component" value="Unassembled WGS sequence"/>
</dbReference>
<feature type="active site" description="GMP-histidine intermediate" evidence="9">
    <location>
        <position position="484"/>
    </location>
</feature>
<keyword evidence="7 11" id="KW-0464">Manganese</keyword>
<sequence>MLTDHETGLIRVVPYSFHLIVDFAVGVVFLAAPFVLGFKGIDFAYYVVNALAVLTVVSLHKPEAAEPQTLVAATLLSIANLSSPAFSADEYNTSSGLTAAGAPLGMHGVDPVTFVNLGNRIDGAARHTAVHDGVAYYFSSKETMDKFTAKPAGYLPQNGGFCTFGVSVGKKFDGDPQFAAIVDGKLYLFLNEEIFREFQKDEAGTIAKDGGKPVLIRARGAVEAIRCKTDLLAGVSHVAAFPDLHPGKYGPVGSAILADRIYPQLIGNDIGCGMSLFALDLPARKLRLDKAAQKIRVLEEPWHGDPGACLAADGLPTDLHPVALGTIGGGNHFCELQELDSLSDDCLLAGTDIRKGDLMLLVHSGSRSLGMAVFGTVLESFSGLDLDSTVGRTYLAAHNDAVRWASLNRRLIAERAARALRSDLRLVADAPHNLIEEHDDGLLHRKGAAKADMPLVPLAGSRDALSYLLVPKANRPEALASLAHGSGRKYDRRSMAGRAGTTRSDRDGLIRTSFGGHVICEDRQLLIEEAPNAYKDPNQVLDDLRTSDLAQSVATLKPLLTFKKAVNRELAAARRDKHGGCDGADPSSALVTLSGNQIPEFTNTWIGTVQWICKSPFRAHHRRQNWYVGVFSIDNSDLPEIDLETSALRIETFRSGGPGGQHQNTTDSGVRVTHLPTGLVAVSTDERSQHRNRRVALDRLVARFILKREESLARDRSAQNQLHRLLERGNPVRVFKGEGFAEMKNQAGGRR</sequence>
<dbReference type="SUPFAM" id="SSF103365">
    <property type="entry name" value="Hypothetical protein PH1602"/>
    <property type="match status" value="1"/>
</dbReference>
<dbReference type="InterPro" id="IPR036025">
    <property type="entry name" value="RtcB-like_sf"/>
</dbReference>
<comment type="catalytic activity">
    <reaction evidence="8">
        <text>a 3'-end 3'-phospho-ribonucleotide-RNA + a 5'-end dephospho-ribonucleoside-RNA + GTP = a ribonucleotidyl-ribonucleotide-RNA + GMP + diphosphate</text>
        <dbReference type="Rhea" id="RHEA:68076"/>
        <dbReference type="Rhea" id="RHEA-COMP:10463"/>
        <dbReference type="Rhea" id="RHEA-COMP:13936"/>
        <dbReference type="Rhea" id="RHEA-COMP:17355"/>
        <dbReference type="ChEBI" id="CHEBI:33019"/>
        <dbReference type="ChEBI" id="CHEBI:37565"/>
        <dbReference type="ChEBI" id="CHEBI:58115"/>
        <dbReference type="ChEBI" id="CHEBI:83062"/>
        <dbReference type="ChEBI" id="CHEBI:138284"/>
        <dbReference type="ChEBI" id="CHEBI:173118"/>
        <dbReference type="EC" id="6.5.1.8"/>
    </reaction>
</comment>
<dbReference type="InterPro" id="IPR017509">
    <property type="entry name" value="PrfH"/>
</dbReference>
<keyword evidence="5 10" id="KW-0547">Nucleotide-binding</keyword>
<dbReference type="Gene3D" id="3.30.70.1660">
    <property type="match status" value="1"/>
</dbReference>
<dbReference type="Pfam" id="PF00472">
    <property type="entry name" value="RF-1"/>
    <property type="match status" value="1"/>
</dbReference>
<dbReference type="GO" id="GO:0005525">
    <property type="term" value="F:GTP binding"/>
    <property type="evidence" value="ECO:0007669"/>
    <property type="project" value="UniProtKB-KW"/>
</dbReference>
<dbReference type="GO" id="GO:0006396">
    <property type="term" value="P:RNA processing"/>
    <property type="evidence" value="ECO:0007669"/>
    <property type="project" value="InterPro"/>
</dbReference>
<feature type="binding site" evidence="10">
    <location>
        <position position="563"/>
    </location>
    <ligand>
        <name>GMP</name>
        <dbReference type="ChEBI" id="CHEBI:58115"/>
    </ligand>
</feature>
<evidence type="ECO:0000256" key="7">
    <source>
        <dbReference type="ARBA" id="ARBA00023211"/>
    </source>
</evidence>
<dbReference type="InterPro" id="IPR045853">
    <property type="entry name" value="Pep_chain_release_fac_I_sf"/>
</dbReference>
<dbReference type="InterPro" id="IPR000352">
    <property type="entry name" value="Pep_chain_release_fac_I"/>
</dbReference>
<evidence type="ECO:0000256" key="6">
    <source>
        <dbReference type="ARBA" id="ARBA00023134"/>
    </source>
</evidence>
<dbReference type="PANTHER" id="PTHR11118:SF1">
    <property type="entry name" value="RNA-SPLICING LIGASE RTCB HOMOLOG"/>
    <property type="match status" value="1"/>
</dbReference>
<keyword evidence="6 10" id="KW-0342">GTP-binding</keyword>
<evidence type="ECO:0000256" key="9">
    <source>
        <dbReference type="PIRSR" id="PIRSR601233-1"/>
    </source>
</evidence>
<evidence type="ECO:0000256" key="5">
    <source>
        <dbReference type="ARBA" id="ARBA00022741"/>
    </source>
</evidence>
<dbReference type="GO" id="GO:0046872">
    <property type="term" value="F:metal ion binding"/>
    <property type="evidence" value="ECO:0007669"/>
    <property type="project" value="UniProtKB-KW"/>
</dbReference>
<keyword evidence="4 11" id="KW-0479">Metal-binding</keyword>
<keyword evidence="3" id="KW-0436">Ligase</keyword>
<evidence type="ECO:0000256" key="4">
    <source>
        <dbReference type="ARBA" id="ARBA00022723"/>
    </source>
</evidence>
<proteinExistence type="inferred from homology"/>
<evidence type="ECO:0000313" key="15">
    <source>
        <dbReference type="Proteomes" id="UP001178507"/>
    </source>
</evidence>
<comment type="similarity">
    <text evidence="1">Belongs to the prokaryotic/mitochondrial release factor family.</text>
</comment>
<reference evidence="14" key="1">
    <citation type="submission" date="2023-08" db="EMBL/GenBank/DDBJ databases">
        <authorList>
            <person name="Chen Y."/>
            <person name="Shah S."/>
            <person name="Dougan E. K."/>
            <person name="Thang M."/>
            <person name="Chan C."/>
        </authorList>
    </citation>
    <scope>NUCLEOTIDE SEQUENCE</scope>
</reference>
<evidence type="ECO:0000256" key="2">
    <source>
        <dbReference type="ARBA" id="ARBA00012726"/>
    </source>
</evidence>
<gene>
    <name evidence="14" type="ORF">EVOR1521_LOCUS24258</name>
</gene>
<organism evidence="14 15">
    <name type="scientific">Effrenium voratum</name>
    <dbReference type="NCBI Taxonomy" id="2562239"/>
    <lineage>
        <taxon>Eukaryota</taxon>
        <taxon>Sar</taxon>
        <taxon>Alveolata</taxon>
        <taxon>Dinophyceae</taxon>
        <taxon>Suessiales</taxon>
        <taxon>Symbiodiniaceae</taxon>
        <taxon>Effrenium</taxon>
    </lineage>
</organism>
<feature type="binding site" evidence="10">
    <location>
        <begin position="331"/>
        <end position="335"/>
    </location>
    <ligand>
        <name>GMP</name>
        <dbReference type="ChEBI" id="CHEBI:58115"/>
    </ligand>
</feature>
<evidence type="ECO:0000256" key="12">
    <source>
        <dbReference type="SAM" id="Phobius"/>
    </source>
</evidence>
<evidence type="ECO:0000256" key="3">
    <source>
        <dbReference type="ARBA" id="ARBA00022598"/>
    </source>
</evidence>
<feature type="binding site" evidence="10">
    <location>
        <begin position="432"/>
        <end position="433"/>
    </location>
    <ligand>
        <name>GMP</name>
        <dbReference type="ChEBI" id="CHEBI:58115"/>
    </ligand>
</feature>
<dbReference type="SUPFAM" id="SSF75620">
    <property type="entry name" value="Release factor"/>
    <property type="match status" value="1"/>
</dbReference>
<keyword evidence="12" id="KW-0472">Membrane</keyword>
<dbReference type="NCBIfam" id="TIGR03072">
    <property type="entry name" value="release_prfH"/>
    <property type="match status" value="1"/>
</dbReference>
<keyword evidence="15" id="KW-1185">Reference proteome</keyword>
<keyword evidence="12" id="KW-1133">Transmembrane helix</keyword>
<feature type="binding site" evidence="11">
    <location>
        <position position="332"/>
    </location>
    <ligand>
        <name>Mn(2+)</name>
        <dbReference type="ChEBI" id="CHEBI:29035"/>
        <label>1</label>
    </ligand>
</feature>
<evidence type="ECO:0000256" key="1">
    <source>
        <dbReference type="ARBA" id="ARBA00010835"/>
    </source>
</evidence>
<dbReference type="NCBIfam" id="TIGR03073">
    <property type="entry name" value="release_rtcB"/>
    <property type="match status" value="1"/>
</dbReference>
<dbReference type="EC" id="6.5.1.8" evidence="2"/>
<feature type="binding site" evidence="11">
    <location>
        <position position="432"/>
    </location>
    <ligand>
        <name>Mn(2+)</name>
        <dbReference type="ChEBI" id="CHEBI:29035"/>
        <label>2</label>
    </ligand>
</feature>
<evidence type="ECO:0000313" key="14">
    <source>
        <dbReference type="EMBL" id="CAJ1401040.1"/>
    </source>
</evidence>
<name>A0AA36J999_9DINO</name>
<feature type="binding site" evidence="10">
    <location>
        <position position="466"/>
    </location>
    <ligand>
        <name>GMP</name>
        <dbReference type="ChEBI" id="CHEBI:58115"/>
    </ligand>
</feature>
<dbReference type="InterPro" id="IPR017510">
    <property type="entry name" value="RtcB2"/>
</dbReference>
<dbReference type="PANTHER" id="PTHR11118">
    <property type="entry name" value="RNA-SPLICING LIGASE RTCB HOMOLOG"/>
    <property type="match status" value="1"/>
</dbReference>
<comment type="caution">
    <text evidence="14">The sequence shown here is derived from an EMBL/GenBank/DDBJ whole genome shotgun (WGS) entry which is preliminary data.</text>
</comment>
<dbReference type="Gene3D" id="3.30.160.20">
    <property type="match status" value="1"/>
</dbReference>
<feature type="domain" description="Prokaryotic-type class I peptide chain release factors" evidence="13">
    <location>
        <begin position="640"/>
        <end position="717"/>
    </location>
</feature>
<dbReference type="GO" id="GO:0170057">
    <property type="term" value="F:RNA ligase (GTP) activity"/>
    <property type="evidence" value="ECO:0007669"/>
    <property type="project" value="UniProtKB-EC"/>
</dbReference>
<dbReference type="AlphaFoldDB" id="A0AA36J999"/>
<dbReference type="NCBIfam" id="NF041384">
    <property type="entry name" value="YHS_seleno_dom"/>
    <property type="match status" value="1"/>
</dbReference>
<evidence type="ECO:0000259" key="13">
    <source>
        <dbReference type="Pfam" id="PF00472"/>
    </source>
</evidence>
<dbReference type="Pfam" id="PF01139">
    <property type="entry name" value="RtcB"/>
    <property type="match status" value="2"/>
</dbReference>
<dbReference type="GO" id="GO:0003972">
    <property type="term" value="F:RNA ligase (ATP) activity"/>
    <property type="evidence" value="ECO:0007669"/>
    <property type="project" value="TreeGrafter"/>
</dbReference>
<dbReference type="Gene3D" id="3.90.1860.10">
    <property type="entry name" value="tRNA-splicing ligase RtcB"/>
    <property type="match status" value="2"/>
</dbReference>
<dbReference type="InterPro" id="IPR001233">
    <property type="entry name" value="RtcB"/>
</dbReference>
<feature type="binding site" evidence="11">
    <location>
        <position position="363"/>
    </location>
    <ligand>
        <name>Mn(2+)</name>
        <dbReference type="ChEBI" id="CHEBI:29035"/>
        <label>2</label>
    </ligand>
</feature>
<dbReference type="GO" id="GO:0003747">
    <property type="term" value="F:translation release factor activity"/>
    <property type="evidence" value="ECO:0007669"/>
    <property type="project" value="InterPro"/>
</dbReference>
<keyword evidence="12" id="KW-0812">Transmembrane</keyword>
<evidence type="ECO:0000256" key="10">
    <source>
        <dbReference type="PIRSR" id="PIRSR601233-2"/>
    </source>
</evidence>
<comment type="cofactor">
    <cofactor evidence="11">
        <name>Mn(2+)</name>
        <dbReference type="ChEBI" id="CHEBI:29035"/>
    </cofactor>
    <text evidence="11">Binds 2 manganese ions per subunit.</text>
</comment>
<protein>
    <recommendedName>
        <fullName evidence="2">3'-phosphate/5'-hydroxy nucleic acid ligase</fullName>
        <ecNumber evidence="2">6.5.1.8</ecNumber>
    </recommendedName>
</protein>
<feature type="transmembrane region" description="Helical" evidence="12">
    <location>
        <begin position="15"/>
        <end position="36"/>
    </location>
</feature>